<protein>
    <submittedName>
        <fullName evidence="1">Uncharacterized protein</fullName>
    </submittedName>
</protein>
<proteinExistence type="predicted"/>
<organism evidence="1 2">
    <name type="scientific">Brevundimonas phage vB_BpoS-Kikimora</name>
    <dbReference type="NCBI Taxonomy" id="2948601"/>
    <lineage>
        <taxon>Viruses</taxon>
        <taxon>Duplodnaviria</taxon>
        <taxon>Heunggongvirae</taxon>
        <taxon>Uroviricota</taxon>
        <taxon>Caudoviricetes</taxon>
        <taxon>Jeanschmidtviridae</taxon>
        <taxon>Kikimoravirus</taxon>
        <taxon>Kikimoravirus kikimora</taxon>
    </lineage>
</organism>
<gene>
    <name evidence="1" type="ORF">KIKIMORA_04930</name>
</gene>
<reference evidence="1 2" key="1">
    <citation type="submission" date="2022-05" db="EMBL/GenBank/DDBJ databases">
        <authorList>
            <person name="Friedrich I."/>
            <person name="Poehlein A."/>
            <person name="Schneider D."/>
            <person name="Hertel R."/>
            <person name="Daniel R."/>
        </authorList>
    </citation>
    <scope>NUCLEOTIDE SEQUENCE [LARGE SCALE GENOMIC DNA]</scope>
</reference>
<keyword evidence="2" id="KW-1185">Reference proteome</keyword>
<sequence>MNHGTLIIEVVGDAWGGFKSASRQQRTMLEPLAPFEAKALRLALLRRPEARQMVYARPESVVFGDFKSLDDVRLILRTYKSESTTTDDGRAVLTQTIREETILEFTDPGSQDLFNDAMYED</sequence>
<evidence type="ECO:0000313" key="2">
    <source>
        <dbReference type="Proteomes" id="UP001056576"/>
    </source>
</evidence>
<dbReference type="EMBL" id="ON529857">
    <property type="protein sequence ID" value="USN15611.1"/>
    <property type="molecule type" value="Genomic_DNA"/>
</dbReference>
<accession>A0A9E7SLA5</accession>
<dbReference type="Proteomes" id="UP001056576">
    <property type="component" value="Segment"/>
</dbReference>
<evidence type="ECO:0000313" key="1">
    <source>
        <dbReference type="EMBL" id="USN15611.1"/>
    </source>
</evidence>
<name>A0A9E7SLA5_9CAUD</name>